<dbReference type="PROSITE" id="PS50112">
    <property type="entry name" value="PAS"/>
    <property type="match status" value="1"/>
</dbReference>
<evidence type="ECO:0000259" key="2">
    <source>
        <dbReference type="PROSITE" id="PS50113"/>
    </source>
</evidence>
<dbReference type="CDD" id="cd00130">
    <property type="entry name" value="PAS"/>
    <property type="match status" value="1"/>
</dbReference>
<dbReference type="InterPro" id="IPR000014">
    <property type="entry name" value="PAS"/>
</dbReference>
<accession>A0ABN6N712</accession>
<dbReference type="InterPro" id="IPR000700">
    <property type="entry name" value="PAS-assoc_C"/>
</dbReference>
<dbReference type="Gene3D" id="3.30.450.20">
    <property type="entry name" value="PAS domain"/>
    <property type="match status" value="1"/>
</dbReference>
<dbReference type="EMBL" id="AP025592">
    <property type="protein sequence ID" value="BDG08821.1"/>
    <property type="molecule type" value="Genomic_DNA"/>
</dbReference>
<dbReference type="Pfam" id="PF08448">
    <property type="entry name" value="PAS_4"/>
    <property type="match status" value="1"/>
</dbReference>
<dbReference type="InterPro" id="IPR035965">
    <property type="entry name" value="PAS-like_dom_sf"/>
</dbReference>
<dbReference type="InterPro" id="IPR013656">
    <property type="entry name" value="PAS_4"/>
</dbReference>
<keyword evidence="4" id="KW-1185">Reference proteome</keyword>
<evidence type="ECO:0000313" key="4">
    <source>
        <dbReference type="Proteomes" id="UP001162734"/>
    </source>
</evidence>
<dbReference type="Proteomes" id="UP001162734">
    <property type="component" value="Chromosome"/>
</dbReference>
<dbReference type="GO" id="GO:0016301">
    <property type="term" value="F:kinase activity"/>
    <property type="evidence" value="ECO:0007669"/>
    <property type="project" value="UniProtKB-KW"/>
</dbReference>
<dbReference type="RefSeq" id="WP_248346072.1">
    <property type="nucleotide sequence ID" value="NZ_AP025592.1"/>
</dbReference>
<sequence>MDLDRICREIVEGSPDAIILGDAQGVIRLWNAGAEAIFGYTAAEAVGQSMDLIIPERLRARHWDGYDRVMATGQSRYGKGELLAVPALAKDGRTLSIEFTIQMLRDEAGAILGPAAVIRDVTRRFQREKELGKRLKELEARAAGREPAA</sequence>
<name>A0ABN6N712_9BACT</name>
<organism evidence="3 4">
    <name type="scientific">Anaeromyxobacter paludicola</name>
    <dbReference type="NCBI Taxonomy" id="2918171"/>
    <lineage>
        <taxon>Bacteria</taxon>
        <taxon>Pseudomonadati</taxon>
        <taxon>Myxococcota</taxon>
        <taxon>Myxococcia</taxon>
        <taxon>Myxococcales</taxon>
        <taxon>Cystobacterineae</taxon>
        <taxon>Anaeromyxobacteraceae</taxon>
        <taxon>Anaeromyxobacter</taxon>
    </lineage>
</organism>
<protein>
    <submittedName>
        <fullName evidence="3">Signal transduction histidine kinase</fullName>
    </submittedName>
</protein>
<proteinExistence type="predicted"/>
<dbReference type="NCBIfam" id="TIGR00229">
    <property type="entry name" value="sensory_box"/>
    <property type="match status" value="1"/>
</dbReference>
<feature type="domain" description="PAS" evidence="1">
    <location>
        <begin position="8"/>
        <end position="56"/>
    </location>
</feature>
<feature type="domain" description="PAC" evidence="2">
    <location>
        <begin position="81"/>
        <end position="133"/>
    </location>
</feature>
<dbReference type="PANTHER" id="PTHR44757:SF2">
    <property type="entry name" value="BIOFILM ARCHITECTURE MAINTENANCE PROTEIN MBAA"/>
    <property type="match status" value="1"/>
</dbReference>
<keyword evidence="3" id="KW-0808">Transferase</keyword>
<gene>
    <name evidence="3" type="ORF">AMPC_19340</name>
</gene>
<dbReference type="InterPro" id="IPR052155">
    <property type="entry name" value="Biofilm_reg_signaling"/>
</dbReference>
<dbReference type="SMART" id="SM00091">
    <property type="entry name" value="PAS"/>
    <property type="match status" value="1"/>
</dbReference>
<dbReference type="PROSITE" id="PS50113">
    <property type="entry name" value="PAC"/>
    <property type="match status" value="1"/>
</dbReference>
<evidence type="ECO:0000259" key="1">
    <source>
        <dbReference type="PROSITE" id="PS50112"/>
    </source>
</evidence>
<dbReference type="SUPFAM" id="SSF55785">
    <property type="entry name" value="PYP-like sensor domain (PAS domain)"/>
    <property type="match status" value="1"/>
</dbReference>
<keyword evidence="3" id="KW-0418">Kinase</keyword>
<evidence type="ECO:0000313" key="3">
    <source>
        <dbReference type="EMBL" id="BDG08821.1"/>
    </source>
</evidence>
<dbReference type="PANTHER" id="PTHR44757">
    <property type="entry name" value="DIGUANYLATE CYCLASE DGCP"/>
    <property type="match status" value="1"/>
</dbReference>
<reference evidence="4" key="1">
    <citation type="journal article" date="2022" name="Int. J. Syst. Evol. Microbiol.">
        <title>Anaeromyxobacter oryzae sp. nov., Anaeromyxobacter diazotrophicus sp. nov. and Anaeromyxobacter paludicola sp. nov., isolated from paddy soils.</title>
        <authorList>
            <person name="Itoh H."/>
            <person name="Xu Z."/>
            <person name="Mise K."/>
            <person name="Masuda Y."/>
            <person name="Ushijima N."/>
            <person name="Hayakawa C."/>
            <person name="Shiratori Y."/>
            <person name="Senoo K."/>
        </authorList>
    </citation>
    <scope>NUCLEOTIDE SEQUENCE [LARGE SCALE GENOMIC DNA]</scope>
    <source>
        <strain evidence="4">Red630</strain>
    </source>
</reference>